<feature type="transmembrane region" description="Helical" evidence="2">
    <location>
        <begin position="199"/>
        <end position="225"/>
    </location>
</feature>
<dbReference type="OrthoDB" id="10646715at2759"/>
<feature type="chain" id="PRO_5034740302" evidence="3">
    <location>
        <begin position="19"/>
        <end position="307"/>
    </location>
</feature>
<dbReference type="EMBL" id="JAACJO010000008">
    <property type="protein sequence ID" value="KAF5354623.1"/>
    <property type="molecule type" value="Genomic_DNA"/>
</dbReference>
<organism evidence="4 5">
    <name type="scientific">Leucocoprinus leucothites</name>
    <dbReference type="NCBI Taxonomy" id="201217"/>
    <lineage>
        <taxon>Eukaryota</taxon>
        <taxon>Fungi</taxon>
        <taxon>Dikarya</taxon>
        <taxon>Basidiomycota</taxon>
        <taxon>Agaricomycotina</taxon>
        <taxon>Agaricomycetes</taxon>
        <taxon>Agaricomycetidae</taxon>
        <taxon>Agaricales</taxon>
        <taxon>Agaricineae</taxon>
        <taxon>Agaricaceae</taxon>
        <taxon>Leucocoprinus</taxon>
    </lineage>
</organism>
<evidence type="ECO:0000256" key="3">
    <source>
        <dbReference type="SAM" id="SignalP"/>
    </source>
</evidence>
<gene>
    <name evidence="4" type="ORF">D9756_005652</name>
</gene>
<keyword evidence="3" id="KW-0732">Signal</keyword>
<evidence type="ECO:0000256" key="1">
    <source>
        <dbReference type="SAM" id="MobiDB-lite"/>
    </source>
</evidence>
<feature type="region of interest" description="Disordered" evidence="1">
    <location>
        <begin position="124"/>
        <end position="154"/>
    </location>
</feature>
<evidence type="ECO:0000313" key="4">
    <source>
        <dbReference type="EMBL" id="KAF5354623.1"/>
    </source>
</evidence>
<evidence type="ECO:0000313" key="5">
    <source>
        <dbReference type="Proteomes" id="UP000559027"/>
    </source>
</evidence>
<reference evidence="4 5" key="1">
    <citation type="journal article" date="2020" name="ISME J.">
        <title>Uncovering the hidden diversity of litter-decomposition mechanisms in mushroom-forming fungi.</title>
        <authorList>
            <person name="Floudas D."/>
            <person name="Bentzer J."/>
            <person name="Ahren D."/>
            <person name="Johansson T."/>
            <person name="Persson P."/>
            <person name="Tunlid A."/>
        </authorList>
    </citation>
    <scope>NUCLEOTIDE SEQUENCE [LARGE SCALE GENOMIC DNA]</scope>
    <source>
        <strain evidence="4 5">CBS 146.42</strain>
    </source>
</reference>
<accession>A0A8H5D8E3</accession>
<feature type="compositionally biased region" description="Pro residues" evidence="1">
    <location>
        <begin position="136"/>
        <end position="145"/>
    </location>
</feature>
<keyword evidence="2" id="KW-0472">Membrane</keyword>
<sequence>MLLCSLAFFFLPRSDLNSSQVSPSYEPALPSDSPDFAETLIGLLAYPQAPPALLTATYSILTNHMIIDAVEDNSNSKSTTLTNPEIAASTIQDGLFPVGVPPPYTYEQHLHLAIPSHHTHLFHSTPNSDDMLSPDPSSPLLPPSPQSQIPSQRRLYPHPILRVTTIPYDFYSSNSHERSSLPSHTSSATRPTRRAFARFFTSFFVALGIIFLWLLFVQCIGIVIFGHPGRGWGRSPHHGPPPPHGGHGRRRDFPVVKPSFGTSRPYVAYSTRYRSALSTASTMPVLTPTLTDTVPSNARRVVITTDR</sequence>
<proteinExistence type="predicted"/>
<evidence type="ECO:0000256" key="2">
    <source>
        <dbReference type="SAM" id="Phobius"/>
    </source>
</evidence>
<keyword evidence="2" id="KW-0812">Transmembrane</keyword>
<dbReference type="Proteomes" id="UP000559027">
    <property type="component" value="Unassembled WGS sequence"/>
</dbReference>
<name>A0A8H5D8E3_9AGAR</name>
<comment type="caution">
    <text evidence="4">The sequence shown here is derived from an EMBL/GenBank/DDBJ whole genome shotgun (WGS) entry which is preliminary data.</text>
</comment>
<dbReference type="AlphaFoldDB" id="A0A8H5D8E3"/>
<protein>
    <submittedName>
        <fullName evidence="4">Uncharacterized protein</fullName>
    </submittedName>
</protein>
<feature type="signal peptide" evidence="3">
    <location>
        <begin position="1"/>
        <end position="18"/>
    </location>
</feature>
<keyword evidence="2" id="KW-1133">Transmembrane helix</keyword>
<keyword evidence="5" id="KW-1185">Reference proteome</keyword>